<feature type="compositionally biased region" description="Polar residues" evidence="11">
    <location>
        <begin position="807"/>
        <end position="826"/>
    </location>
</feature>
<dbReference type="GO" id="GO:0000288">
    <property type="term" value="P:nuclear-transcribed mRNA catabolic process, deadenylation-dependent decay"/>
    <property type="evidence" value="ECO:0007669"/>
    <property type="project" value="TreeGrafter"/>
</dbReference>
<name>A0A5N5X462_9EURO</name>
<dbReference type="Pfam" id="PF22493">
    <property type="entry name" value="PUF_NOP9"/>
    <property type="match status" value="1"/>
</dbReference>
<evidence type="ECO:0000313" key="13">
    <source>
        <dbReference type="EMBL" id="KAB8075466.1"/>
    </source>
</evidence>
<feature type="repeat" description="Pumilio" evidence="10">
    <location>
        <begin position="545"/>
        <end position="580"/>
    </location>
</feature>
<dbReference type="Proteomes" id="UP000326565">
    <property type="component" value="Unassembled WGS sequence"/>
</dbReference>
<feature type="compositionally biased region" description="Polar residues" evidence="11">
    <location>
        <begin position="874"/>
        <end position="889"/>
    </location>
</feature>
<dbReference type="Gene3D" id="1.25.10.10">
    <property type="entry name" value="Leucine-rich Repeat Variant"/>
    <property type="match status" value="1"/>
</dbReference>
<keyword evidence="5" id="KW-0677">Repeat</keyword>
<dbReference type="PANTHER" id="PTHR12537">
    <property type="entry name" value="RNA BINDING PROTEIN PUMILIO-RELATED"/>
    <property type="match status" value="1"/>
</dbReference>
<evidence type="ECO:0000256" key="3">
    <source>
        <dbReference type="ARBA" id="ARBA00022517"/>
    </source>
</evidence>
<sequence length="889" mass="96652">MGGERKQGAHGSMGQPFGGGKSNWKSNIWGDNLGDQNVAEKAFEGKAGSSSLLSSSESDGWSGRPNMPWGTVNTSSAVLSRGGNNNITTSPIQTRSNDRGTGAGRPETADPSYFSLPRGAGISGSTGPTNHKAYLNTGSEGISPAGEGISFSSFGNFRNADSRRHVNAAAFGGSPVGTGFPVKSGFSSPLDNTRSDEMPSMSTLPQGLPDTVAPTLGRNSYTHASHNSASFAPQRPVHSSYPSFHSESQGFEGRYAGGPADINSGLTKLHINERTYPAQASNGRPGYLSHPSFDGSFQRMKYQNTGEEANFQGVSGYASEGASDLQLGYQTARSRIGDNPISPTEYTRMDSPLYAGLDNGSIPVAHYRNASGRLTEAQAAALERRLRGIPSEQELAQQAANPLQRYPYAPPYDLTRYPAAGINALSGFYPPVTQIGAAAFVSRNHRDHDQVRSPVLEEFKANSKGNKRYELKDIYNYIVEFSGDQHGSRFIQQKLETANSDEKEQVFLEITRDGLQLMTDVFGNYVVQKLFEHGNQTQKKVLANKMKGHIMFLSTQMYGCRVVQKALEHILTDQQASMVKELEHHVLKLVRDQNGNHVIQKVIERVPSEHVQFIIDAFVGQVDKLSVHPYGCRVVQRMLEHCKEEDVRTVLEEIHSCSSKLIPDQYGNYVIQHVIENGEETDRSRVVSVVVSNFIMYSKHKFASNVVEKSIEFGDSSQRRQIIHKLTSPDETGERPLLGLIRDQFGNYVIQKVLGQLKGAERDTLVEEIRPLLSELKKFSYGKQIAAIEKLVVDVNSPSSGPLLPHATSTTPPNSHKSSPQPSKRSVNALESCRVPVVGAAPPTPPPTDTQSNADGSSEAKNMAKSTPLAASESAGTVPNTSVEVNDAN</sequence>
<evidence type="ECO:0000256" key="1">
    <source>
        <dbReference type="ARBA" id="ARBA00004496"/>
    </source>
</evidence>
<evidence type="ECO:0000313" key="14">
    <source>
        <dbReference type="Proteomes" id="UP000326565"/>
    </source>
</evidence>
<dbReference type="InterPro" id="IPR033712">
    <property type="entry name" value="Pumilio_RNA-bd"/>
</dbReference>
<feature type="compositionally biased region" description="Low complexity" evidence="11">
    <location>
        <begin position="49"/>
        <end position="58"/>
    </location>
</feature>
<evidence type="ECO:0000256" key="8">
    <source>
        <dbReference type="ARBA" id="ARBA00060736"/>
    </source>
</evidence>
<evidence type="ECO:0000256" key="7">
    <source>
        <dbReference type="ARBA" id="ARBA00024893"/>
    </source>
</evidence>
<feature type="compositionally biased region" description="Polar residues" evidence="11">
    <location>
        <begin position="222"/>
        <end position="231"/>
    </location>
</feature>
<dbReference type="FunFam" id="1.25.10.10:FF:000004">
    <property type="entry name" value="Pumilio homolog 1 isoform 2"/>
    <property type="match status" value="1"/>
</dbReference>
<evidence type="ECO:0000256" key="6">
    <source>
        <dbReference type="ARBA" id="ARBA00022884"/>
    </source>
</evidence>
<feature type="region of interest" description="Disordered" evidence="11">
    <location>
        <begin position="802"/>
        <end position="889"/>
    </location>
</feature>
<feature type="repeat" description="Pumilio" evidence="10">
    <location>
        <begin position="581"/>
        <end position="616"/>
    </location>
</feature>
<protein>
    <recommendedName>
        <fullName evidence="9">Pumilio homology domain family member 3</fullName>
    </recommendedName>
</protein>
<feature type="repeat" description="Pumilio" evidence="10">
    <location>
        <begin position="617"/>
        <end position="652"/>
    </location>
</feature>
<feature type="region of interest" description="Disordered" evidence="11">
    <location>
        <begin position="1"/>
        <end position="142"/>
    </location>
</feature>
<evidence type="ECO:0000256" key="10">
    <source>
        <dbReference type="PROSITE-ProRule" id="PRU00317"/>
    </source>
</evidence>
<dbReference type="PANTHER" id="PTHR12537:SF12">
    <property type="entry name" value="MATERNAL PROTEIN PUMILIO"/>
    <property type="match status" value="1"/>
</dbReference>
<evidence type="ECO:0000256" key="2">
    <source>
        <dbReference type="ARBA" id="ARBA00022490"/>
    </source>
</evidence>
<dbReference type="InterPro" id="IPR011989">
    <property type="entry name" value="ARM-like"/>
</dbReference>
<keyword evidence="2" id="KW-0963">Cytoplasm</keyword>
<dbReference type="Pfam" id="PF00806">
    <property type="entry name" value="PUF"/>
    <property type="match status" value="3"/>
</dbReference>
<feature type="repeat" description="Pumilio" evidence="10">
    <location>
        <begin position="689"/>
        <end position="724"/>
    </location>
</feature>
<dbReference type="EMBL" id="ML732194">
    <property type="protein sequence ID" value="KAB8075466.1"/>
    <property type="molecule type" value="Genomic_DNA"/>
</dbReference>
<comment type="subcellular location">
    <subcellularLocation>
        <location evidence="1">Cytoplasm</location>
    </subcellularLocation>
</comment>
<evidence type="ECO:0000256" key="5">
    <source>
        <dbReference type="ARBA" id="ARBA00022737"/>
    </source>
</evidence>
<evidence type="ECO:0000256" key="11">
    <source>
        <dbReference type="SAM" id="MobiDB-lite"/>
    </source>
</evidence>
<feature type="region of interest" description="Disordered" evidence="11">
    <location>
        <begin position="222"/>
        <end position="258"/>
    </location>
</feature>
<dbReference type="GO" id="GO:0005737">
    <property type="term" value="C:cytoplasm"/>
    <property type="evidence" value="ECO:0007669"/>
    <property type="project" value="UniProtKB-SubCell"/>
</dbReference>
<reference evidence="13 14" key="1">
    <citation type="submission" date="2019-04" db="EMBL/GenBank/DDBJ databases">
        <title>Friends and foes A comparative genomics study of 23 Aspergillus species from section Flavi.</title>
        <authorList>
            <consortium name="DOE Joint Genome Institute"/>
            <person name="Kjaerbolling I."/>
            <person name="Vesth T."/>
            <person name="Frisvad J.C."/>
            <person name="Nybo J.L."/>
            <person name="Theobald S."/>
            <person name="Kildgaard S."/>
            <person name="Isbrandt T."/>
            <person name="Kuo A."/>
            <person name="Sato A."/>
            <person name="Lyhne E.K."/>
            <person name="Kogle M.E."/>
            <person name="Wiebenga A."/>
            <person name="Kun R.S."/>
            <person name="Lubbers R.J."/>
            <person name="Makela M.R."/>
            <person name="Barry K."/>
            <person name="Chovatia M."/>
            <person name="Clum A."/>
            <person name="Daum C."/>
            <person name="Haridas S."/>
            <person name="He G."/>
            <person name="LaButti K."/>
            <person name="Lipzen A."/>
            <person name="Mondo S."/>
            <person name="Riley R."/>
            <person name="Salamov A."/>
            <person name="Simmons B.A."/>
            <person name="Magnuson J.K."/>
            <person name="Henrissat B."/>
            <person name="Mortensen U.H."/>
            <person name="Larsen T.O."/>
            <person name="Devries R.P."/>
            <person name="Grigoriev I.V."/>
            <person name="Machida M."/>
            <person name="Baker S.E."/>
            <person name="Andersen M.R."/>
        </authorList>
    </citation>
    <scope>NUCLEOTIDE SEQUENCE [LARGE SCALE GENOMIC DNA]</scope>
    <source>
        <strain evidence="13 14">CBS 151.66</strain>
    </source>
</reference>
<evidence type="ECO:0000256" key="4">
    <source>
        <dbReference type="ARBA" id="ARBA00022552"/>
    </source>
</evidence>
<keyword evidence="3" id="KW-0690">Ribosome biogenesis</keyword>
<comment type="function">
    <text evidence="7">RNA-binding nucleolar protein required for pre-rRNA processing. Involved in production of 18S rRNA and assembly of small ribosomal subunit.</text>
</comment>
<dbReference type="GO" id="GO:0006364">
    <property type="term" value="P:rRNA processing"/>
    <property type="evidence" value="ECO:0007669"/>
    <property type="project" value="UniProtKB-KW"/>
</dbReference>
<evidence type="ECO:0000256" key="9">
    <source>
        <dbReference type="ARBA" id="ARBA00081811"/>
    </source>
</evidence>
<feature type="repeat" description="Pumilio" evidence="10">
    <location>
        <begin position="473"/>
        <end position="508"/>
    </location>
</feature>
<gene>
    <name evidence="13" type="ORF">BDV29DRAFT_108001</name>
</gene>
<feature type="region of interest" description="Disordered" evidence="11">
    <location>
        <begin position="177"/>
        <end position="207"/>
    </location>
</feature>
<dbReference type="OrthoDB" id="668540at2759"/>
<dbReference type="InterPro" id="IPR016024">
    <property type="entry name" value="ARM-type_fold"/>
</dbReference>
<dbReference type="AlphaFoldDB" id="A0A5N5X462"/>
<feature type="compositionally biased region" description="Polar residues" evidence="11">
    <location>
        <begin position="71"/>
        <end position="95"/>
    </location>
</feature>
<comment type="similarity">
    <text evidence="8">Belongs to the PUF3 family.</text>
</comment>
<keyword evidence="4" id="KW-0698">rRNA processing</keyword>
<dbReference type="PROSITE" id="PS50302">
    <property type="entry name" value="PUM"/>
    <property type="match status" value="8"/>
</dbReference>
<feature type="repeat" description="Pumilio" evidence="10">
    <location>
        <begin position="731"/>
        <end position="767"/>
    </location>
</feature>
<feature type="compositionally biased region" description="Polar residues" evidence="11">
    <location>
        <begin position="240"/>
        <end position="249"/>
    </location>
</feature>
<keyword evidence="14" id="KW-1185">Reference proteome</keyword>
<dbReference type="PROSITE" id="PS50303">
    <property type="entry name" value="PUM_HD"/>
    <property type="match status" value="1"/>
</dbReference>
<proteinExistence type="inferred from homology"/>
<dbReference type="InterPro" id="IPR001313">
    <property type="entry name" value="Pumilio_RNA-bd_rpt"/>
</dbReference>
<dbReference type="SMART" id="SM00025">
    <property type="entry name" value="Pumilio"/>
    <property type="match status" value="8"/>
</dbReference>
<feature type="repeat" description="Pumilio" evidence="10">
    <location>
        <begin position="653"/>
        <end position="688"/>
    </location>
</feature>
<organism evidence="13 14">
    <name type="scientific">Aspergillus leporis</name>
    <dbReference type="NCBI Taxonomy" id="41062"/>
    <lineage>
        <taxon>Eukaryota</taxon>
        <taxon>Fungi</taxon>
        <taxon>Dikarya</taxon>
        <taxon>Ascomycota</taxon>
        <taxon>Pezizomycotina</taxon>
        <taxon>Eurotiomycetes</taxon>
        <taxon>Eurotiomycetidae</taxon>
        <taxon>Eurotiales</taxon>
        <taxon>Aspergillaceae</taxon>
        <taxon>Aspergillus</taxon>
        <taxon>Aspergillus subgen. Circumdati</taxon>
    </lineage>
</organism>
<dbReference type="CDD" id="cd07920">
    <property type="entry name" value="Pumilio"/>
    <property type="match status" value="1"/>
</dbReference>
<dbReference type="SUPFAM" id="SSF48371">
    <property type="entry name" value="ARM repeat"/>
    <property type="match status" value="1"/>
</dbReference>
<feature type="repeat" description="Pumilio" evidence="10">
    <location>
        <begin position="509"/>
        <end position="544"/>
    </location>
</feature>
<feature type="compositionally biased region" description="Polar residues" evidence="11">
    <location>
        <begin position="849"/>
        <end position="860"/>
    </location>
</feature>
<dbReference type="GO" id="GO:0003730">
    <property type="term" value="F:mRNA 3'-UTR binding"/>
    <property type="evidence" value="ECO:0007669"/>
    <property type="project" value="TreeGrafter"/>
</dbReference>
<evidence type="ECO:0000259" key="12">
    <source>
        <dbReference type="PROSITE" id="PS50303"/>
    </source>
</evidence>
<keyword evidence="6" id="KW-0694">RNA-binding</keyword>
<feature type="domain" description="PUM-HD" evidence="12">
    <location>
        <begin position="451"/>
        <end position="793"/>
    </location>
</feature>
<accession>A0A5N5X462</accession>
<dbReference type="InterPro" id="IPR033133">
    <property type="entry name" value="PUM-HD"/>
</dbReference>